<dbReference type="GeneID" id="64625926"/>
<keyword evidence="2" id="KW-1185">Reference proteome</keyword>
<feature type="non-terminal residue" evidence="1">
    <location>
        <position position="1"/>
    </location>
</feature>
<dbReference type="OrthoDB" id="3256058at2759"/>
<organism evidence="1 2">
    <name type="scientific">Suillus subaureus</name>
    <dbReference type="NCBI Taxonomy" id="48587"/>
    <lineage>
        <taxon>Eukaryota</taxon>
        <taxon>Fungi</taxon>
        <taxon>Dikarya</taxon>
        <taxon>Basidiomycota</taxon>
        <taxon>Agaricomycotina</taxon>
        <taxon>Agaricomycetes</taxon>
        <taxon>Agaricomycetidae</taxon>
        <taxon>Boletales</taxon>
        <taxon>Suillineae</taxon>
        <taxon>Suillaceae</taxon>
        <taxon>Suillus</taxon>
    </lineage>
</organism>
<sequence length="190" mass="21286">KSSSSIMQLMTYVDGFTWSALTHLGEGFDADNNPDDLNVDILNDLNDDLADFTDTSDTWANSPKLTVIPLPSKLGVDRSRCCMAEDLILLEMLLHEGQANDALHNLWIHLCNKVILFQTTVRQAKSQALKTRAWSQATLVQQAVSLHASIYTKTQKQMMQLELGQDQLQKYKPLLWEQLKISTAVGNPNA</sequence>
<name>A0A9P7DTE2_9AGAM</name>
<reference evidence="1" key="1">
    <citation type="journal article" date="2020" name="New Phytol.">
        <title>Comparative genomics reveals dynamic genome evolution in host specialist ectomycorrhizal fungi.</title>
        <authorList>
            <person name="Lofgren L.A."/>
            <person name="Nguyen N.H."/>
            <person name="Vilgalys R."/>
            <person name="Ruytinx J."/>
            <person name="Liao H.L."/>
            <person name="Branco S."/>
            <person name="Kuo A."/>
            <person name="LaButti K."/>
            <person name="Lipzen A."/>
            <person name="Andreopoulos W."/>
            <person name="Pangilinan J."/>
            <person name="Riley R."/>
            <person name="Hundley H."/>
            <person name="Na H."/>
            <person name="Barry K."/>
            <person name="Grigoriev I.V."/>
            <person name="Stajich J.E."/>
            <person name="Kennedy P.G."/>
        </authorList>
    </citation>
    <scope>NUCLEOTIDE SEQUENCE</scope>
    <source>
        <strain evidence="1">MN1</strain>
    </source>
</reference>
<dbReference type="AlphaFoldDB" id="A0A9P7DTE2"/>
<gene>
    <name evidence="1" type="ORF">BJ212DRAFT_1285782</name>
</gene>
<comment type="caution">
    <text evidence="1">The sequence shown here is derived from an EMBL/GenBank/DDBJ whole genome shotgun (WGS) entry which is preliminary data.</text>
</comment>
<dbReference type="RefSeq" id="XP_041186270.1">
    <property type="nucleotide sequence ID" value="XM_041331909.1"/>
</dbReference>
<evidence type="ECO:0000313" key="1">
    <source>
        <dbReference type="EMBL" id="KAG1802451.1"/>
    </source>
</evidence>
<dbReference type="EMBL" id="JABBWG010000078">
    <property type="protein sequence ID" value="KAG1802451.1"/>
    <property type="molecule type" value="Genomic_DNA"/>
</dbReference>
<proteinExistence type="predicted"/>
<protein>
    <submittedName>
        <fullName evidence="1">Uncharacterized protein</fullName>
    </submittedName>
</protein>
<evidence type="ECO:0000313" key="2">
    <source>
        <dbReference type="Proteomes" id="UP000807769"/>
    </source>
</evidence>
<accession>A0A9P7DTE2</accession>
<dbReference type="Proteomes" id="UP000807769">
    <property type="component" value="Unassembled WGS sequence"/>
</dbReference>